<reference evidence="11" key="1">
    <citation type="journal article" date="2020" name="Appl. Environ. Microbiol.">
        <title>Medium-Chain Fatty Acid Synthesis by 'Candidatus Weimeria bifida' gen. nov., sp. nov., and 'Candidatus Pseudoramibacter fermentans' sp. nov.</title>
        <authorList>
            <person name="Scarborough M.J."/>
            <person name="Myers K.S."/>
            <person name="Donohue T.J."/>
            <person name="Noguera D.R."/>
        </authorList>
    </citation>
    <scope>NUCLEOTIDE SEQUENCE</scope>
    <source>
        <strain evidence="11">LCO1.1</strain>
    </source>
</reference>
<dbReference type="AlphaFoldDB" id="A0A6N7J2M8"/>
<feature type="binding site" evidence="9">
    <location>
        <position position="131"/>
    </location>
    <ligand>
        <name>orotate</name>
        <dbReference type="ChEBI" id="CHEBI:30839"/>
    </ligand>
</feature>
<feature type="binding site" description="in other chain" evidence="9">
    <location>
        <begin position="127"/>
        <end position="135"/>
    </location>
    <ligand>
        <name>5-phospho-alpha-D-ribose 1-diphosphate</name>
        <dbReference type="ChEBI" id="CHEBI:58017"/>
        <note>ligand shared between dimeric partners</note>
    </ligand>
</feature>
<keyword evidence="8 9" id="KW-0665">Pyrimidine biosynthesis</keyword>
<dbReference type="GO" id="GO:0046132">
    <property type="term" value="P:pyrimidine ribonucleoside biosynthetic process"/>
    <property type="evidence" value="ECO:0007669"/>
    <property type="project" value="TreeGrafter"/>
</dbReference>
<comment type="caution">
    <text evidence="11">The sequence shown here is derived from an EMBL/GenBank/DDBJ whole genome shotgun (WGS) entry which is preliminary data.</text>
</comment>
<evidence type="ECO:0000256" key="6">
    <source>
        <dbReference type="ARBA" id="ARBA00022676"/>
    </source>
</evidence>
<comment type="function">
    <text evidence="1 9">Catalyzes the transfer of a ribosyl phosphate group from 5-phosphoribose 1-diphosphate to orotate, leading to the formation of orotidine monophosphate (OMP).</text>
</comment>
<organism evidence="11 12">
    <name type="scientific">Candidatus Weimeria bifida</name>
    <dbReference type="NCBI Taxonomy" id="2599074"/>
    <lineage>
        <taxon>Bacteria</taxon>
        <taxon>Bacillati</taxon>
        <taxon>Bacillota</taxon>
        <taxon>Clostridia</taxon>
        <taxon>Lachnospirales</taxon>
        <taxon>Lachnospiraceae</taxon>
        <taxon>Candidatus Weimeria</taxon>
    </lineage>
</organism>
<feature type="domain" description="Phosphoribosyltransferase" evidence="10">
    <location>
        <begin position="47"/>
        <end position="163"/>
    </location>
</feature>
<feature type="binding site" evidence="9">
    <location>
        <position position="160"/>
    </location>
    <ligand>
        <name>orotate</name>
        <dbReference type="ChEBI" id="CHEBI:30839"/>
    </ligand>
</feature>
<feature type="binding site" evidence="9">
    <location>
        <position position="104"/>
    </location>
    <ligand>
        <name>5-phospho-alpha-D-ribose 1-diphosphate</name>
        <dbReference type="ChEBI" id="CHEBI:58017"/>
        <note>ligand shared between dimeric partners</note>
    </ligand>
</feature>
<dbReference type="SUPFAM" id="SSF53271">
    <property type="entry name" value="PRTase-like"/>
    <property type="match status" value="1"/>
</dbReference>
<comment type="caution">
    <text evidence="9">Lacks conserved residue(s) required for the propagation of feature annotation.</text>
</comment>
<evidence type="ECO:0000256" key="4">
    <source>
        <dbReference type="ARBA" id="ARBA00011738"/>
    </source>
</evidence>
<comment type="cofactor">
    <cofactor evidence="9">
        <name>Mg(2+)</name>
        <dbReference type="ChEBI" id="CHEBI:18420"/>
    </cofactor>
</comment>
<dbReference type="NCBIfam" id="TIGR00336">
    <property type="entry name" value="pyrE"/>
    <property type="match status" value="1"/>
</dbReference>
<evidence type="ECO:0000313" key="11">
    <source>
        <dbReference type="EMBL" id="MQN01850.1"/>
    </source>
</evidence>
<proteinExistence type="inferred from homology"/>
<dbReference type="Pfam" id="PF00156">
    <property type="entry name" value="Pribosyltran"/>
    <property type="match status" value="1"/>
</dbReference>
<evidence type="ECO:0000256" key="1">
    <source>
        <dbReference type="ARBA" id="ARBA00003769"/>
    </source>
</evidence>
<dbReference type="GO" id="GO:0044205">
    <property type="term" value="P:'de novo' UMP biosynthetic process"/>
    <property type="evidence" value="ECO:0007669"/>
    <property type="project" value="UniProtKB-UniRule"/>
</dbReference>
<dbReference type="UniPathway" id="UPA00070">
    <property type="reaction ID" value="UER00119"/>
</dbReference>
<dbReference type="GO" id="GO:0000287">
    <property type="term" value="F:magnesium ion binding"/>
    <property type="evidence" value="ECO:0007669"/>
    <property type="project" value="UniProtKB-UniRule"/>
</dbReference>
<dbReference type="InterPro" id="IPR000836">
    <property type="entry name" value="PRTase_dom"/>
</dbReference>
<comment type="similarity">
    <text evidence="3 9">Belongs to the purine/pyrimidine phosphoribosyltransferase family. PyrE subfamily.</text>
</comment>
<dbReference type="HAMAP" id="MF_01208">
    <property type="entry name" value="PyrE"/>
    <property type="match status" value="1"/>
</dbReference>
<comment type="catalytic activity">
    <reaction evidence="9">
        <text>orotidine 5'-phosphate + diphosphate = orotate + 5-phospho-alpha-D-ribose 1-diphosphate</text>
        <dbReference type="Rhea" id="RHEA:10380"/>
        <dbReference type="ChEBI" id="CHEBI:30839"/>
        <dbReference type="ChEBI" id="CHEBI:33019"/>
        <dbReference type="ChEBI" id="CHEBI:57538"/>
        <dbReference type="ChEBI" id="CHEBI:58017"/>
        <dbReference type="EC" id="2.4.2.10"/>
    </reaction>
</comment>
<evidence type="ECO:0000256" key="8">
    <source>
        <dbReference type="ARBA" id="ARBA00022975"/>
    </source>
</evidence>
<dbReference type="Proteomes" id="UP000460257">
    <property type="component" value="Unassembled WGS sequence"/>
</dbReference>
<dbReference type="InterPro" id="IPR029057">
    <property type="entry name" value="PRTase-like"/>
</dbReference>
<evidence type="ECO:0000256" key="2">
    <source>
        <dbReference type="ARBA" id="ARBA00004889"/>
    </source>
</evidence>
<comment type="subunit">
    <text evidence="4 9">Homodimer.</text>
</comment>
<evidence type="ECO:0000256" key="7">
    <source>
        <dbReference type="ARBA" id="ARBA00022679"/>
    </source>
</evidence>
<evidence type="ECO:0000256" key="5">
    <source>
        <dbReference type="ARBA" id="ARBA00011971"/>
    </source>
</evidence>
<evidence type="ECO:0000313" key="12">
    <source>
        <dbReference type="Proteomes" id="UP000460257"/>
    </source>
</evidence>
<dbReference type="InterPro" id="IPR023031">
    <property type="entry name" value="OPRT"/>
</dbReference>
<name>A0A6N7J2M8_9FIRM</name>
<evidence type="ECO:0000256" key="3">
    <source>
        <dbReference type="ARBA" id="ARBA00006340"/>
    </source>
</evidence>
<dbReference type="PANTHER" id="PTHR46683">
    <property type="entry name" value="OROTATE PHOSPHORIBOSYLTRANSFERASE 1-RELATED"/>
    <property type="match status" value="1"/>
</dbReference>
<dbReference type="EMBL" id="VOGC01000006">
    <property type="protein sequence ID" value="MQN01850.1"/>
    <property type="molecule type" value="Genomic_DNA"/>
</dbReference>
<keyword evidence="6 9" id="KW-0328">Glycosyltransferase</keyword>
<dbReference type="PANTHER" id="PTHR46683:SF1">
    <property type="entry name" value="OROTATE PHOSPHORIBOSYLTRANSFERASE 1-RELATED"/>
    <property type="match status" value="1"/>
</dbReference>
<protein>
    <recommendedName>
        <fullName evidence="5 9">Orotate phosphoribosyltransferase</fullName>
        <shortName evidence="9">OPRT</shortName>
        <shortName evidence="9">OPRTase</shortName>
        <ecNumber evidence="5 9">2.4.2.10</ecNumber>
    </recommendedName>
</protein>
<gene>
    <name evidence="9 11" type="primary">pyrE</name>
    <name evidence="11" type="ORF">FRC54_08010</name>
</gene>
<comment type="pathway">
    <text evidence="2 9">Pyrimidine metabolism; UMP biosynthesis via de novo pathway; UMP from orotate: step 1/2.</text>
</comment>
<dbReference type="CDD" id="cd06223">
    <property type="entry name" value="PRTases_typeI"/>
    <property type="match status" value="1"/>
</dbReference>
<feature type="binding site" description="in other chain" evidence="9">
    <location>
        <begin position="73"/>
        <end position="74"/>
    </location>
    <ligand>
        <name>5-phospho-alpha-D-ribose 1-diphosphate</name>
        <dbReference type="ChEBI" id="CHEBI:58017"/>
        <note>ligand shared between dimeric partners</note>
    </ligand>
</feature>
<sequence>MEQYKEDFIHFMIDCKVLKFGDFVTKSGRKTPFFVNTGFYRTGSQLKKLGEYYARAIVDSFGKDFDILFGPAYKGIPLSVAAAIALSENHGVDCGYCANRKEAKDHGEKGILLGSPINDGDRVIIVEDVTTAGTSIRETYPLIKSVAEADVKGLVVSVDRMERGTGKKGALQELADEFDMKTTSIVTMAEVVECLYNKPYNGTVIIDDAMKTRIDDYYREYGAEE</sequence>
<dbReference type="InterPro" id="IPR004467">
    <property type="entry name" value="Or_phspho_trans_dom"/>
</dbReference>
<dbReference type="GO" id="GO:0004588">
    <property type="term" value="F:orotate phosphoribosyltransferase activity"/>
    <property type="evidence" value="ECO:0007669"/>
    <property type="project" value="UniProtKB-UniRule"/>
</dbReference>
<accession>A0A6N7J2M8</accession>
<dbReference type="GO" id="GO:0005737">
    <property type="term" value="C:cytoplasm"/>
    <property type="evidence" value="ECO:0007669"/>
    <property type="project" value="TreeGrafter"/>
</dbReference>
<evidence type="ECO:0000259" key="10">
    <source>
        <dbReference type="Pfam" id="PF00156"/>
    </source>
</evidence>
<feature type="binding site" evidence="9">
    <location>
        <position position="100"/>
    </location>
    <ligand>
        <name>5-phospho-alpha-D-ribose 1-diphosphate</name>
        <dbReference type="ChEBI" id="CHEBI:58017"/>
        <note>ligand shared between dimeric partners</note>
    </ligand>
</feature>
<keyword evidence="9" id="KW-0460">Magnesium</keyword>
<keyword evidence="7 9" id="KW-0808">Transferase</keyword>
<evidence type="ECO:0000256" key="9">
    <source>
        <dbReference type="HAMAP-Rule" id="MF_01208"/>
    </source>
</evidence>
<feature type="binding site" description="in other chain" evidence="9">
    <location>
        <position position="26"/>
    </location>
    <ligand>
        <name>5-phospho-alpha-D-ribose 1-diphosphate</name>
        <dbReference type="ChEBI" id="CHEBI:58017"/>
        <note>ligand shared between dimeric partners</note>
    </ligand>
</feature>
<dbReference type="Gene3D" id="3.40.50.2020">
    <property type="match status" value="1"/>
</dbReference>
<dbReference type="GO" id="GO:0006207">
    <property type="term" value="P:'de novo' pyrimidine nucleobase biosynthetic process"/>
    <property type="evidence" value="ECO:0007669"/>
    <property type="project" value="TreeGrafter"/>
</dbReference>
<dbReference type="EC" id="2.4.2.10" evidence="5 9"/>
<feature type="binding site" description="in other chain" evidence="9">
    <location>
        <position position="101"/>
    </location>
    <ligand>
        <name>5-phospho-alpha-D-ribose 1-diphosphate</name>
        <dbReference type="ChEBI" id="CHEBI:58017"/>
        <note>ligand shared between dimeric partners</note>
    </ligand>
</feature>
<feature type="binding site" evidence="9">
    <location>
        <position position="106"/>
    </location>
    <ligand>
        <name>5-phospho-alpha-D-ribose 1-diphosphate</name>
        <dbReference type="ChEBI" id="CHEBI:58017"/>
        <note>ligand shared between dimeric partners</note>
    </ligand>
</feature>
<keyword evidence="12" id="KW-1185">Reference proteome</keyword>